<gene>
    <name evidence="1" type="ORF">PVAG01_10535</name>
</gene>
<dbReference type="Proteomes" id="UP001629113">
    <property type="component" value="Unassembled WGS sequence"/>
</dbReference>
<name>A0ABR4P2J4_9HELO</name>
<evidence type="ECO:0000313" key="1">
    <source>
        <dbReference type="EMBL" id="KAL3417525.1"/>
    </source>
</evidence>
<dbReference type="EMBL" id="JBFCZG010000010">
    <property type="protein sequence ID" value="KAL3417525.1"/>
    <property type="molecule type" value="Genomic_DNA"/>
</dbReference>
<comment type="caution">
    <text evidence="1">The sequence shown here is derived from an EMBL/GenBank/DDBJ whole genome shotgun (WGS) entry which is preliminary data.</text>
</comment>
<protein>
    <submittedName>
        <fullName evidence="1">Uncharacterized protein</fullName>
    </submittedName>
</protein>
<sequence>MDGIRQTTGNRYLKRASLQKLLEEKFGKMDFKIILQDDQFIFTAPEEVSDEELE</sequence>
<reference evidence="1 2" key="1">
    <citation type="submission" date="2024-06" db="EMBL/GenBank/DDBJ databases">
        <title>Complete genome of Phlyctema vagabunda strain 19-DSS-EL-015.</title>
        <authorList>
            <person name="Fiorenzani C."/>
        </authorList>
    </citation>
    <scope>NUCLEOTIDE SEQUENCE [LARGE SCALE GENOMIC DNA]</scope>
    <source>
        <strain evidence="1 2">19-DSS-EL-015</strain>
    </source>
</reference>
<evidence type="ECO:0000313" key="2">
    <source>
        <dbReference type="Proteomes" id="UP001629113"/>
    </source>
</evidence>
<proteinExistence type="predicted"/>
<keyword evidence="2" id="KW-1185">Reference proteome</keyword>
<accession>A0ABR4P2J4</accession>
<organism evidence="1 2">
    <name type="scientific">Phlyctema vagabunda</name>
    <dbReference type="NCBI Taxonomy" id="108571"/>
    <lineage>
        <taxon>Eukaryota</taxon>
        <taxon>Fungi</taxon>
        <taxon>Dikarya</taxon>
        <taxon>Ascomycota</taxon>
        <taxon>Pezizomycotina</taxon>
        <taxon>Leotiomycetes</taxon>
        <taxon>Helotiales</taxon>
        <taxon>Dermateaceae</taxon>
        <taxon>Phlyctema</taxon>
    </lineage>
</organism>